<dbReference type="SMART" id="SM00091">
    <property type="entry name" value="PAS"/>
    <property type="match status" value="4"/>
</dbReference>
<evidence type="ECO:0000256" key="5">
    <source>
        <dbReference type="SAM" id="Phobius"/>
    </source>
</evidence>
<dbReference type="InterPro" id="IPR001610">
    <property type="entry name" value="PAC"/>
</dbReference>
<evidence type="ECO:0000256" key="2">
    <source>
        <dbReference type="ARBA" id="ARBA00012282"/>
    </source>
</evidence>
<dbReference type="InterPro" id="IPR029787">
    <property type="entry name" value="Nucleotide_cyclase"/>
</dbReference>
<feature type="transmembrane region" description="Helical" evidence="5">
    <location>
        <begin position="47"/>
        <end position="71"/>
    </location>
</feature>
<evidence type="ECO:0000259" key="9">
    <source>
        <dbReference type="PROSITE" id="PS50887"/>
    </source>
</evidence>
<dbReference type="PROSITE" id="PS50883">
    <property type="entry name" value="EAL"/>
    <property type="match status" value="1"/>
</dbReference>
<evidence type="ECO:0000256" key="4">
    <source>
        <dbReference type="ARBA" id="ARBA00051114"/>
    </source>
</evidence>
<dbReference type="NCBIfam" id="TIGR00254">
    <property type="entry name" value="GGDEF"/>
    <property type="match status" value="1"/>
</dbReference>
<proteinExistence type="predicted"/>
<dbReference type="PANTHER" id="PTHR44757">
    <property type="entry name" value="DIGUANYLATE CYCLASE DGCP"/>
    <property type="match status" value="1"/>
</dbReference>
<evidence type="ECO:0000259" key="7">
    <source>
        <dbReference type="PROSITE" id="PS50113"/>
    </source>
</evidence>
<dbReference type="InterPro" id="IPR000014">
    <property type="entry name" value="PAS"/>
</dbReference>
<dbReference type="PROSITE" id="PS50113">
    <property type="entry name" value="PAC"/>
    <property type="match status" value="4"/>
</dbReference>
<dbReference type="Pfam" id="PF00563">
    <property type="entry name" value="EAL"/>
    <property type="match status" value="1"/>
</dbReference>
<evidence type="ECO:0000259" key="8">
    <source>
        <dbReference type="PROSITE" id="PS50883"/>
    </source>
</evidence>
<comment type="cofactor">
    <cofactor evidence="1">
        <name>Mg(2+)</name>
        <dbReference type="ChEBI" id="CHEBI:18420"/>
    </cofactor>
</comment>
<dbReference type="SMART" id="SM00052">
    <property type="entry name" value="EAL"/>
    <property type="match status" value="1"/>
</dbReference>
<dbReference type="GO" id="GO:0071111">
    <property type="term" value="F:cyclic-guanylate-specific phosphodiesterase activity"/>
    <property type="evidence" value="ECO:0007669"/>
    <property type="project" value="UniProtKB-EC"/>
</dbReference>
<dbReference type="PROSITE" id="PS50887">
    <property type="entry name" value="GGDEF"/>
    <property type="match status" value="1"/>
</dbReference>
<dbReference type="SUPFAM" id="SSF141868">
    <property type="entry name" value="EAL domain-like"/>
    <property type="match status" value="1"/>
</dbReference>
<reference evidence="10 11" key="1">
    <citation type="submission" date="2018-02" db="EMBL/GenBank/DDBJ databases">
        <title>Subsurface microbial communities from deep shales in Ohio and West Virginia, USA.</title>
        <authorList>
            <person name="Wrighton K."/>
        </authorList>
    </citation>
    <scope>NUCLEOTIDE SEQUENCE [LARGE SCALE GENOMIC DNA]</scope>
    <source>
        <strain evidence="10 11">OWC-DMM</strain>
    </source>
</reference>
<dbReference type="CDD" id="cd00130">
    <property type="entry name" value="PAS"/>
    <property type="match status" value="4"/>
</dbReference>
<protein>
    <recommendedName>
        <fullName evidence="2">cyclic-guanylate-specific phosphodiesterase</fullName>
        <ecNumber evidence="2">3.1.4.52</ecNumber>
    </recommendedName>
</protein>
<dbReference type="AlphaFoldDB" id="A0A2S6HK56"/>
<dbReference type="InterPro" id="IPR013655">
    <property type="entry name" value="PAS_fold_3"/>
</dbReference>
<keyword evidence="5" id="KW-0472">Membrane</keyword>
<feature type="domain" description="GGDEF" evidence="9">
    <location>
        <begin position="612"/>
        <end position="746"/>
    </location>
</feature>
<dbReference type="InterPro" id="IPR043128">
    <property type="entry name" value="Rev_trsase/Diguanyl_cyclase"/>
</dbReference>
<dbReference type="FunFam" id="3.20.20.450:FF:000001">
    <property type="entry name" value="Cyclic di-GMP phosphodiesterase yahA"/>
    <property type="match status" value="1"/>
</dbReference>
<feature type="domain" description="EAL" evidence="8">
    <location>
        <begin position="755"/>
        <end position="1009"/>
    </location>
</feature>
<accession>A0A2S6HK56</accession>
<dbReference type="Proteomes" id="UP000240010">
    <property type="component" value="Unassembled WGS sequence"/>
</dbReference>
<keyword evidence="5" id="KW-1133">Transmembrane helix</keyword>
<dbReference type="InterPro" id="IPR001633">
    <property type="entry name" value="EAL_dom"/>
</dbReference>
<dbReference type="InterPro" id="IPR035965">
    <property type="entry name" value="PAS-like_dom_sf"/>
</dbReference>
<dbReference type="SMART" id="SM00086">
    <property type="entry name" value="PAC"/>
    <property type="match status" value="4"/>
</dbReference>
<dbReference type="NCBIfam" id="TIGR00229">
    <property type="entry name" value="sensory_box"/>
    <property type="match status" value="4"/>
</dbReference>
<dbReference type="SUPFAM" id="SSF55073">
    <property type="entry name" value="Nucleotide cyclase"/>
    <property type="match status" value="1"/>
</dbReference>
<dbReference type="InterPro" id="IPR000700">
    <property type="entry name" value="PAS-assoc_C"/>
</dbReference>
<evidence type="ECO:0000256" key="1">
    <source>
        <dbReference type="ARBA" id="ARBA00001946"/>
    </source>
</evidence>
<dbReference type="SMART" id="SM00267">
    <property type="entry name" value="GGDEF"/>
    <property type="match status" value="1"/>
</dbReference>
<feature type="transmembrane region" description="Helical" evidence="5">
    <location>
        <begin position="15"/>
        <end position="40"/>
    </location>
</feature>
<dbReference type="CDD" id="cd01949">
    <property type="entry name" value="GGDEF"/>
    <property type="match status" value="1"/>
</dbReference>
<dbReference type="PANTHER" id="PTHR44757:SF2">
    <property type="entry name" value="BIOFILM ARCHITECTURE MAINTENANCE PROTEIN MBAA"/>
    <property type="match status" value="1"/>
</dbReference>
<evidence type="ECO:0000259" key="6">
    <source>
        <dbReference type="PROSITE" id="PS50112"/>
    </source>
</evidence>
<dbReference type="InterPro" id="IPR013656">
    <property type="entry name" value="PAS_4"/>
</dbReference>
<dbReference type="RefSeq" id="WP_146086185.1">
    <property type="nucleotide sequence ID" value="NZ_PTIZ01000001.1"/>
</dbReference>
<dbReference type="Pfam" id="PF00990">
    <property type="entry name" value="GGDEF"/>
    <property type="match status" value="1"/>
</dbReference>
<dbReference type="InterPro" id="IPR052155">
    <property type="entry name" value="Biofilm_reg_signaling"/>
</dbReference>
<dbReference type="EMBL" id="PTIZ01000001">
    <property type="protein sequence ID" value="PPK77874.1"/>
    <property type="molecule type" value="Genomic_DNA"/>
</dbReference>
<keyword evidence="3" id="KW-0973">c-di-GMP</keyword>
<comment type="catalytic activity">
    <reaction evidence="4">
        <text>3',3'-c-di-GMP + H2O = 5'-phosphoguanylyl(3'-&gt;5')guanosine + H(+)</text>
        <dbReference type="Rhea" id="RHEA:24902"/>
        <dbReference type="ChEBI" id="CHEBI:15377"/>
        <dbReference type="ChEBI" id="CHEBI:15378"/>
        <dbReference type="ChEBI" id="CHEBI:58754"/>
        <dbReference type="ChEBI" id="CHEBI:58805"/>
        <dbReference type="EC" id="3.1.4.52"/>
    </reaction>
    <physiologicalReaction direction="left-to-right" evidence="4">
        <dbReference type="Rhea" id="RHEA:24903"/>
    </physiologicalReaction>
</comment>
<evidence type="ECO:0000256" key="3">
    <source>
        <dbReference type="ARBA" id="ARBA00022636"/>
    </source>
</evidence>
<dbReference type="Gene3D" id="3.30.70.270">
    <property type="match status" value="1"/>
</dbReference>
<keyword evidence="5" id="KW-0812">Transmembrane</keyword>
<dbReference type="InterPro" id="IPR000160">
    <property type="entry name" value="GGDEF_dom"/>
</dbReference>
<dbReference type="EC" id="3.1.4.52" evidence="2"/>
<dbReference type="Gene3D" id="3.20.20.450">
    <property type="entry name" value="EAL domain"/>
    <property type="match status" value="1"/>
</dbReference>
<feature type="domain" description="PAC" evidence="7">
    <location>
        <begin position="407"/>
        <end position="459"/>
    </location>
</feature>
<sequence>MKINPLPLLQRLKVWQLWLFSVIFSVLLTEVIVAVMGLLLKGEVPPDYLLTGLVASCFVASLVVAMLGYFLEKLTESQLQLYAIIEAEPECVKLVAADGTLLQINRAGLNMIEADSLDQVLGQQIPQLMTPEYQGAFIALTKRVFEGESGNLKFEMRGLKGTYRWMDTHAVPLRDSHGHITALLAVTRDITEHKASETALQEALDRLQKIASRVPGLVFQFQMRPDGSSCFPFASEAIRDIYRVSPEDVRDDAARVYAVLHPDDYDGIVASIQASARRLTPWRHEYRVKFDDGTVRWLFGNSLPQREADGSVLWHGFITDVTERKRATASLLESEARFRTMADSAPVLIWIARPDKFFHYFNKGWLEFTGRTMEQEIGNGWIANVHPEDFQRCFNTYVTSFDARHEFSMEYRLRRFDGEYRWLLDHGVPLYDEQDTFLGYIGSCIDITRRKLSETDLRIASTAFESQEAMAITDKDQVILRVNQAFVRVTGYSVEEAVGKTPALLKSGRQDASFYQAMWKSLSRDGHWQGEIWNRRKNGEVYPEWLNITAVTDEGGHVTNYVASFSDITERKTAEYEIQHLAFHDSLTQLPNRRLLLERLKHGIDVERREGKQLALLMLDLDRFKAVNDSFGHQAGDELLQQVARRITSRLREVDMVARLGGDEFIVLLEDITHPDDAARVAEGIIAELSKPFQLPQSDDVQIGVSIGISLYPQHADNPEMLLDHADTALYHAKDNGRGCFAYFSEDLTIAVRERIALEVRLRKAIKQQELRVFYQPQMDIASGRIVGAEALVRWQDPVEGLIPPCRFIPIAEETNLIVEIGEWVLRETCRQGRQWLDMGLPPLTLAVNVSPHQFRRSDINALVATVLRDTGFPAGQLELEITESGLMENQDKTTDILNSLHAQGVHLAIDDFGTGYSSLTYLKHFPLDVLKIDKSFIDDIPHNKDDMEIAATIVAMGHILGFKVLAEGVETLEQLAFLQEQSCDLYQGYLKSHPLPADDFVALLQADDSFPKKPVESDR</sequence>
<dbReference type="Pfam" id="PF08448">
    <property type="entry name" value="PAS_4"/>
    <property type="match status" value="1"/>
</dbReference>
<dbReference type="SUPFAM" id="SSF55785">
    <property type="entry name" value="PYP-like sensor domain (PAS domain)"/>
    <property type="match status" value="4"/>
</dbReference>
<evidence type="ECO:0000313" key="11">
    <source>
        <dbReference type="Proteomes" id="UP000240010"/>
    </source>
</evidence>
<dbReference type="FunFam" id="3.30.450.20:FF:000099">
    <property type="entry name" value="Sensory box sensor histidine kinase"/>
    <property type="match status" value="1"/>
</dbReference>
<dbReference type="FunFam" id="3.30.70.270:FF:000001">
    <property type="entry name" value="Diguanylate cyclase domain protein"/>
    <property type="match status" value="1"/>
</dbReference>
<dbReference type="CDD" id="cd01948">
    <property type="entry name" value="EAL"/>
    <property type="match status" value="1"/>
</dbReference>
<comment type="caution">
    <text evidence="10">The sequence shown here is derived from an EMBL/GenBank/DDBJ whole genome shotgun (WGS) entry which is preliminary data.</text>
</comment>
<dbReference type="Gene3D" id="3.30.450.20">
    <property type="entry name" value="PAS domain"/>
    <property type="match status" value="4"/>
</dbReference>
<dbReference type="InterPro" id="IPR035919">
    <property type="entry name" value="EAL_sf"/>
</dbReference>
<name>A0A2S6HK56_9GAMM</name>
<organism evidence="10 11">
    <name type="scientific">Methylobacter tundripaludum</name>
    <dbReference type="NCBI Taxonomy" id="173365"/>
    <lineage>
        <taxon>Bacteria</taxon>
        <taxon>Pseudomonadati</taxon>
        <taxon>Pseudomonadota</taxon>
        <taxon>Gammaproteobacteria</taxon>
        <taxon>Methylococcales</taxon>
        <taxon>Methylococcaceae</taxon>
        <taxon>Methylobacter</taxon>
    </lineage>
</organism>
<evidence type="ECO:0000313" key="10">
    <source>
        <dbReference type="EMBL" id="PPK77874.1"/>
    </source>
</evidence>
<feature type="domain" description="PAC" evidence="7">
    <location>
        <begin position="282"/>
        <end position="333"/>
    </location>
</feature>
<gene>
    <name evidence="10" type="ORF">B0F87_101256</name>
</gene>
<dbReference type="Pfam" id="PF08447">
    <property type="entry name" value="PAS_3"/>
    <property type="match status" value="2"/>
</dbReference>
<feature type="domain" description="PAC" evidence="7">
    <location>
        <begin position="150"/>
        <end position="202"/>
    </location>
</feature>
<dbReference type="GO" id="GO:0071732">
    <property type="term" value="P:cellular response to nitric oxide"/>
    <property type="evidence" value="ECO:0007669"/>
    <property type="project" value="UniProtKB-ARBA"/>
</dbReference>
<dbReference type="PROSITE" id="PS50112">
    <property type="entry name" value="PAS"/>
    <property type="match status" value="2"/>
</dbReference>
<dbReference type="Pfam" id="PF13426">
    <property type="entry name" value="PAS_9"/>
    <property type="match status" value="1"/>
</dbReference>
<feature type="domain" description="PAC" evidence="7">
    <location>
        <begin position="528"/>
        <end position="580"/>
    </location>
</feature>
<feature type="domain" description="PAS" evidence="6">
    <location>
        <begin position="453"/>
        <end position="501"/>
    </location>
</feature>
<feature type="domain" description="PAS" evidence="6">
    <location>
        <begin position="334"/>
        <end position="389"/>
    </location>
</feature>